<dbReference type="AlphaFoldDB" id="A0A2G9U4L3"/>
<organism evidence="1 2">
    <name type="scientific">Teladorsagia circumcincta</name>
    <name type="common">Brown stomach worm</name>
    <name type="synonym">Ostertagia circumcincta</name>
    <dbReference type="NCBI Taxonomy" id="45464"/>
    <lineage>
        <taxon>Eukaryota</taxon>
        <taxon>Metazoa</taxon>
        <taxon>Ecdysozoa</taxon>
        <taxon>Nematoda</taxon>
        <taxon>Chromadorea</taxon>
        <taxon>Rhabditida</taxon>
        <taxon>Rhabditina</taxon>
        <taxon>Rhabditomorpha</taxon>
        <taxon>Strongyloidea</taxon>
        <taxon>Trichostrongylidae</taxon>
        <taxon>Teladorsagia</taxon>
    </lineage>
</organism>
<accession>A0A2G9U4L3</accession>
<name>A0A2G9U4L3_TELCI</name>
<dbReference type="EMBL" id="KZ349178">
    <property type="protein sequence ID" value="PIO65226.1"/>
    <property type="molecule type" value="Genomic_DNA"/>
</dbReference>
<evidence type="ECO:0000313" key="1">
    <source>
        <dbReference type="EMBL" id="PIO65226.1"/>
    </source>
</evidence>
<evidence type="ECO:0000313" key="2">
    <source>
        <dbReference type="Proteomes" id="UP000230423"/>
    </source>
</evidence>
<reference evidence="1 2" key="1">
    <citation type="submission" date="2015-09" db="EMBL/GenBank/DDBJ databases">
        <title>Draft genome of the parasitic nematode Teladorsagia circumcincta isolate WARC Sus (inbred).</title>
        <authorList>
            <person name="Mitreva M."/>
        </authorList>
    </citation>
    <scope>NUCLEOTIDE SEQUENCE [LARGE SCALE GENOMIC DNA]</scope>
    <source>
        <strain evidence="1 2">S</strain>
    </source>
</reference>
<dbReference type="Proteomes" id="UP000230423">
    <property type="component" value="Unassembled WGS sequence"/>
</dbReference>
<dbReference type="OrthoDB" id="5873159at2759"/>
<sequence length="232" mass="23316">MCCSDQRMHSVQVEVQYVYIAEAICEYGRAMGYLNQPELLNQFVKFKAAFDDYVSKLPNPGQAPPPPPAGAPPAVPPPGVLAAAPAAVPAVPPAGVLAAAPAGVPAVPPVGVPAAPCVPSPCASPMEIASPRPSPIAQQVGAAPAPARPVQVVNVNAHPVPQVPARPPVPAPGGAAPFHGTVGAQGGPPAPVKNANPAWPPRQGAANQGAVVSAPAFSPQDRGRLIASTYIY</sequence>
<proteinExistence type="predicted"/>
<gene>
    <name evidence="1" type="ORF">TELCIR_13113</name>
</gene>
<keyword evidence="2" id="KW-1185">Reference proteome</keyword>
<protein>
    <submittedName>
        <fullName evidence="1">Uncharacterized protein</fullName>
    </submittedName>
</protein>